<name>A0A248TPB0_9BACI</name>
<dbReference type="FunFam" id="3.40.309.10:FF:000012">
    <property type="entry name" value="Betaine aldehyde dehydrogenase"/>
    <property type="match status" value="1"/>
</dbReference>
<evidence type="ECO:0000313" key="6">
    <source>
        <dbReference type="EMBL" id="ASV70068.1"/>
    </source>
</evidence>
<dbReference type="AlphaFoldDB" id="A0A248TPB0"/>
<keyword evidence="2 4" id="KW-0560">Oxidoreductase</keyword>
<evidence type="ECO:0000256" key="2">
    <source>
        <dbReference type="ARBA" id="ARBA00023002"/>
    </source>
</evidence>
<evidence type="ECO:0000256" key="4">
    <source>
        <dbReference type="RuleBase" id="RU003345"/>
    </source>
</evidence>
<dbReference type="InterPro" id="IPR016163">
    <property type="entry name" value="Ald_DH_C"/>
</dbReference>
<proteinExistence type="inferred from homology"/>
<dbReference type="SUPFAM" id="SSF53720">
    <property type="entry name" value="ALDH-like"/>
    <property type="match status" value="1"/>
</dbReference>
<dbReference type="KEGG" id="bko:CKF48_16170"/>
<dbReference type="Pfam" id="PF00171">
    <property type="entry name" value="Aldedh"/>
    <property type="match status" value="1"/>
</dbReference>
<dbReference type="Gene3D" id="3.40.309.10">
    <property type="entry name" value="Aldehyde Dehydrogenase, Chain A, domain 2"/>
    <property type="match status" value="1"/>
</dbReference>
<comment type="similarity">
    <text evidence="1 4">Belongs to the aldehyde dehydrogenase family.</text>
</comment>
<sequence length="468" mass="51045">MRYNPANTDELIGEVEESSLAEVDLAANSARQAFLKWKNKPSIERGEILRVAADLLEANMEELAILATKETGKVIRETRGEIGRAAAILRYYGQEGWRQIGEHLPSAFIGKTLYSSRVPIGPIAVISPWNFPIAIPIWKMAPALVFGNTVVWKPSEESTLTAIKLAEILWQAGLPKDVLQMVNGSGATIGEALVRHKEITAVTFTGSNQVGNQIAVTAASQQKKYQLELGGKNPAIVMADCDLSFAAQSCIDGAMKQSGQRCTATGIVYVEEAVYDSFKTILEDTINELKIGDPLSEMTDIGPVVSKRQYEKVQSYIQKGLGEGAELVCGRKSLADTYWQNGYYIQPTIFENVKENMTIVKEEIFGPVLCLRKVANYKEALEATNSSKYGLSASIFTNNLHQAFHFIQHAEAGMVQVNGETGGAEPQAPFGGMKASSSGSREQGQAAIEFFTEIKTVSIQTFETLDGN</sequence>
<evidence type="ECO:0000259" key="5">
    <source>
        <dbReference type="Pfam" id="PF00171"/>
    </source>
</evidence>
<dbReference type="InterPro" id="IPR015590">
    <property type="entry name" value="Aldehyde_DH_dom"/>
</dbReference>
<reference evidence="6 7" key="1">
    <citation type="submission" date="2017-08" db="EMBL/GenBank/DDBJ databases">
        <title>Complete Genome Sequence of Bacillus kochii Oregon-R-modENCODE STRAIN BDGP4, isolated from Drosophila melanogaster gut.</title>
        <authorList>
            <person name="Wan K.H."/>
            <person name="Yu C."/>
            <person name="Park S."/>
            <person name="Hammonds A.S."/>
            <person name="Booth B.W."/>
            <person name="Celniker S.E."/>
        </authorList>
    </citation>
    <scope>NUCLEOTIDE SEQUENCE [LARGE SCALE GENOMIC DNA]</scope>
    <source>
        <strain evidence="6 7">BDGP4</strain>
    </source>
</reference>
<accession>A0A248TPB0</accession>
<protein>
    <submittedName>
        <fullName evidence="6">Aldehyde dehydrogenase family protein</fullName>
    </submittedName>
</protein>
<feature type="active site" evidence="3">
    <location>
        <position position="228"/>
    </location>
</feature>
<evidence type="ECO:0000256" key="3">
    <source>
        <dbReference type="PROSITE-ProRule" id="PRU10007"/>
    </source>
</evidence>
<dbReference type="GO" id="GO:0016620">
    <property type="term" value="F:oxidoreductase activity, acting on the aldehyde or oxo group of donors, NAD or NADP as acceptor"/>
    <property type="evidence" value="ECO:0007669"/>
    <property type="project" value="InterPro"/>
</dbReference>
<dbReference type="Proteomes" id="UP000215137">
    <property type="component" value="Chromosome"/>
</dbReference>
<dbReference type="Gene3D" id="3.40.605.10">
    <property type="entry name" value="Aldehyde Dehydrogenase, Chain A, domain 1"/>
    <property type="match status" value="1"/>
</dbReference>
<evidence type="ECO:0000256" key="1">
    <source>
        <dbReference type="ARBA" id="ARBA00009986"/>
    </source>
</evidence>
<dbReference type="OrthoDB" id="9762913at2"/>
<dbReference type="InterPro" id="IPR016161">
    <property type="entry name" value="Ald_DH/histidinol_DH"/>
</dbReference>
<dbReference type="InterPro" id="IPR016162">
    <property type="entry name" value="Ald_DH_N"/>
</dbReference>
<gene>
    <name evidence="6" type="ORF">CKF48_16170</name>
</gene>
<dbReference type="EMBL" id="CP022983">
    <property type="protein sequence ID" value="ASV70068.1"/>
    <property type="molecule type" value="Genomic_DNA"/>
</dbReference>
<feature type="domain" description="Aldehyde dehydrogenase" evidence="5">
    <location>
        <begin position="3"/>
        <end position="457"/>
    </location>
</feature>
<dbReference type="PROSITE" id="PS00687">
    <property type="entry name" value="ALDEHYDE_DEHYDR_GLU"/>
    <property type="match status" value="1"/>
</dbReference>
<dbReference type="FunFam" id="3.40.605.10:FF:000007">
    <property type="entry name" value="NAD/NADP-dependent betaine aldehyde dehydrogenase"/>
    <property type="match status" value="1"/>
</dbReference>
<organism evidence="6 7">
    <name type="scientific">Cytobacillus kochii</name>
    <dbReference type="NCBI Taxonomy" id="859143"/>
    <lineage>
        <taxon>Bacteria</taxon>
        <taxon>Bacillati</taxon>
        <taxon>Bacillota</taxon>
        <taxon>Bacilli</taxon>
        <taxon>Bacillales</taxon>
        <taxon>Bacillaceae</taxon>
        <taxon>Cytobacillus</taxon>
    </lineage>
</organism>
<dbReference type="InterPro" id="IPR029510">
    <property type="entry name" value="Ald_DH_CS_GLU"/>
</dbReference>
<evidence type="ECO:0000313" key="7">
    <source>
        <dbReference type="Proteomes" id="UP000215137"/>
    </source>
</evidence>
<keyword evidence="7" id="KW-1185">Reference proteome</keyword>
<dbReference type="PANTHER" id="PTHR11699">
    <property type="entry name" value="ALDEHYDE DEHYDROGENASE-RELATED"/>
    <property type="match status" value="1"/>
</dbReference>